<proteinExistence type="predicted"/>
<protein>
    <submittedName>
        <fullName evidence="1">Uncharacterized protein</fullName>
    </submittedName>
</protein>
<gene>
    <name evidence="1" type="ORF">AVEN_197737_1</name>
</gene>
<reference evidence="1 2" key="1">
    <citation type="journal article" date="2019" name="Sci. Rep.">
        <title>Orb-weaving spider Araneus ventricosus genome elucidates the spidroin gene catalogue.</title>
        <authorList>
            <person name="Kono N."/>
            <person name="Nakamura H."/>
            <person name="Ohtoshi R."/>
            <person name="Moran D.A.P."/>
            <person name="Shinohara A."/>
            <person name="Yoshida Y."/>
            <person name="Fujiwara M."/>
            <person name="Mori M."/>
            <person name="Tomita M."/>
            <person name="Arakawa K."/>
        </authorList>
    </citation>
    <scope>NUCLEOTIDE SEQUENCE [LARGE SCALE GENOMIC DNA]</scope>
</reference>
<comment type="caution">
    <text evidence="1">The sequence shown here is derived from an EMBL/GenBank/DDBJ whole genome shotgun (WGS) entry which is preliminary data.</text>
</comment>
<evidence type="ECO:0000313" key="2">
    <source>
        <dbReference type="Proteomes" id="UP000499080"/>
    </source>
</evidence>
<dbReference type="AlphaFoldDB" id="A0A4Y2CLF0"/>
<organism evidence="1 2">
    <name type="scientific">Araneus ventricosus</name>
    <name type="common">Orbweaver spider</name>
    <name type="synonym">Epeira ventricosa</name>
    <dbReference type="NCBI Taxonomy" id="182803"/>
    <lineage>
        <taxon>Eukaryota</taxon>
        <taxon>Metazoa</taxon>
        <taxon>Ecdysozoa</taxon>
        <taxon>Arthropoda</taxon>
        <taxon>Chelicerata</taxon>
        <taxon>Arachnida</taxon>
        <taxon>Araneae</taxon>
        <taxon>Araneomorphae</taxon>
        <taxon>Entelegynae</taxon>
        <taxon>Araneoidea</taxon>
        <taxon>Araneidae</taxon>
        <taxon>Araneus</taxon>
    </lineage>
</organism>
<sequence>MNATRNANPFVSSHSDPYCTYSPRLHQFHYFRVREPPPTYLYRSHLCIYGQALQMERLDFQPSWISKLRSTPFPFSLEFRTDGRFLHGAVEFAWTGLLVNVQP</sequence>
<accession>A0A4Y2CLF0</accession>
<keyword evidence="2" id="KW-1185">Reference proteome</keyword>
<dbReference type="EMBL" id="BGPR01000212">
    <property type="protein sequence ID" value="GBM05183.1"/>
    <property type="molecule type" value="Genomic_DNA"/>
</dbReference>
<evidence type="ECO:0000313" key="1">
    <source>
        <dbReference type="EMBL" id="GBM05183.1"/>
    </source>
</evidence>
<name>A0A4Y2CLF0_ARAVE</name>
<dbReference type="Proteomes" id="UP000499080">
    <property type="component" value="Unassembled WGS sequence"/>
</dbReference>